<keyword evidence="3" id="KW-0233">DNA recombination</keyword>
<organism evidence="4 5">
    <name type="scientific">Candidatus Methanoperedens nitratireducens</name>
    <dbReference type="NCBI Taxonomy" id="1392998"/>
    <lineage>
        <taxon>Archaea</taxon>
        <taxon>Methanobacteriati</taxon>
        <taxon>Methanobacteriota</taxon>
        <taxon>Stenosarchaea group</taxon>
        <taxon>Methanomicrobia</taxon>
        <taxon>Methanosarcinales</taxon>
        <taxon>ANME-2 cluster</taxon>
        <taxon>Candidatus Methanoperedentaceae</taxon>
        <taxon>Candidatus Methanoperedens</taxon>
    </lineage>
</organism>
<dbReference type="Proteomes" id="UP000218615">
    <property type="component" value="Unassembled WGS sequence"/>
</dbReference>
<dbReference type="InterPro" id="IPR001207">
    <property type="entry name" value="Transposase_mutator"/>
</dbReference>
<dbReference type="GO" id="GO:0006313">
    <property type="term" value="P:DNA transposition"/>
    <property type="evidence" value="ECO:0007669"/>
    <property type="project" value="InterPro"/>
</dbReference>
<keyword evidence="5" id="KW-1185">Reference proteome</keyword>
<evidence type="ECO:0000256" key="3">
    <source>
        <dbReference type="ARBA" id="ARBA00023172"/>
    </source>
</evidence>
<evidence type="ECO:0000313" key="4">
    <source>
        <dbReference type="EMBL" id="SNQ59761.1"/>
    </source>
</evidence>
<gene>
    <name evidence="4" type="ORF">MNV_1320002</name>
</gene>
<dbReference type="GO" id="GO:0004803">
    <property type="term" value="F:transposase activity"/>
    <property type="evidence" value="ECO:0007669"/>
    <property type="project" value="InterPro"/>
</dbReference>
<protein>
    <recommendedName>
        <fullName evidence="6">MULE transposase domain-containing protein</fullName>
    </recommendedName>
</protein>
<evidence type="ECO:0000256" key="1">
    <source>
        <dbReference type="ARBA" id="ARBA00022578"/>
    </source>
</evidence>
<keyword evidence="1" id="KW-0815">Transposition</keyword>
<evidence type="ECO:0008006" key="6">
    <source>
        <dbReference type="Google" id="ProtNLM"/>
    </source>
</evidence>
<sequence length="277" mass="31482">MMYSGFMSIMFQPEFKECPLCGSRLVKNYNTNEKTITTLNGKLVCWERVLKCRNKGCKGNSMSFHSAEYKGLALPSMNFGIDVVAHEGGLRFEEHKTIDEVLEDLQEYGIHTNRATVSKHSDKYLALISGYQKEKIKEIRQGLAKQGGYVLQIDGTVSVRTKTLYIFRDNISDTILYSALTGNDTDDVKPLVQYISDNFGQPLAVVSDMQKSIIESVAEVFPGVPHQYCQYHFLKNVGNAILSEKHQQLGTLIRDKEIKKEIEKVQKEVEIEKKITR</sequence>
<proteinExistence type="predicted"/>
<evidence type="ECO:0000256" key="2">
    <source>
        <dbReference type="ARBA" id="ARBA00023125"/>
    </source>
</evidence>
<keyword evidence="2" id="KW-0238">DNA-binding</keyword>
<accession>A0A284VKF9</accession>
<reference evidence="5" key="1">
    <citation type="submission" date="2017-06" db="EMBL/GenBank/DDBJ databases">
        <authorList>
            <person name="Cremers G."/>
        </authorList>
    </citation>
    <scope>NUCLEOTIDE SEQUENCE [LARGE SCALE GENOMIC DNA]</scope>
</reference>
<evidence type="ECO:0000313" key="5">
    <source>
        <dbReference type="Proteomes" id="UP000218615"/>
    </source>
</evidence>
<dbReference type="Pfam" id="PF00872">
    <property type="entry name" value="Transposase_mut"/>
    <property type="match status" value="1"/>
</dbReference>
<name>A0A284VKF9_9EURY</name>
<dbReference type="AlphaFoldDB" id="A0A284VKF9"/>
<dbReference type="GO" id="GO:0003677">
    <property type="term" value="F:DNA binding"/>
    <property type="evidence" value="ECO:0007669"/>
    <property type="project" value="UniProtKB-KW"/>
</dbReference>
<dbReference type="EMBL" id="FZMP01000038">
    <property type="protein sequence ID" value="SNQ59761.1"/>
    <property type="molecule type" value="Genomic_DNA"/>
</dbReference>